<evidence type="ECO:0000313" key="3">
    <source>
        <dbReference type="Proteomes" id="UP001215280"/>
    </source>
</evidence>
<feature type="region of interest" description="Disordered" evidence="1">
    <location>
        <begin position="225"/>
        <end position="276"/>
    </location>
</feature>
<dbReference type="EMBL" id="JARJLG010000271">
    <property type="protein sequence ID" value="KAJ7721193.1"/>
    <property type="molecule type" value="Genomic_DNA"/>
</dbReference>
<name>A0AAD7HI10_9AGAR</name>
<evidence type="ECO:0000313" key="2">
    <source>
        <dbReference type="EMBL" id="KAJ7721193.1"/>
    </source>
</evidence>
<reference evidence="2" key="1">
    <citation type="submission" date="2023-03" db="EMBL/GenBank/DDBJ databases">
        <title>Massive genome expansion in bonnet fungi (Mycena s.s.) driven by repeated elements and novel gene families across ecological guilds.</title>
        <authorList>
            <consortium name="Lawrence Berkeley National Laboratory"/>
            <person name="Harder C.B."/>
            <person name="Miyauchi S."/>
            <person name="Viragh M."/>
            <person name="Kuo A."/>
            <person name="Thoen E."/>
            <person name="Andreopoulos B."/>
            <person name="Lu D."/>
            <person name="Skrede I."/>
            <person name="Drula E."/>
            <person name="Henrissat B."/>
            <person name="Morin E."/>
            <person name="Kohler A."/>
            <person name="Barry K."/>
            <person name="LaButti K."/>
            <person name="Morin E."/>
            <person name="Salamov A."/>
            <person name="Lipzen A."/>
            <person name="Mereny Z."/>
            <person name="Hegedus B."/>
            <person name="Baldrian P."/>
            <person name="Stursova M."/>
            <person name="Weitz H."/>
            <person name="Taylor A."/>
            <person name="Grigoriev I.V."/>
            <person name="Nagy L.G."/>
            <person name="Martin F."/>
            <person name="Kauserud H."/>
        </authorList>
    </citation>
    <scope>NUCLEOTIDE SEQUENCE</scope>
    <source>
        <strain evidence="2">CBHHK188m</strain>
    </source>
</reference>
<accession>A0AAD7HI10</accession>
<proteinExistence type="predicted"/>
<organism evidence="2 3">
    <name type="scientific">Mycena maculata</name>
    <dbReference type="NCBI Taxonomy" id="230809"/>
    <lineage>
        <taxon>Eukaryota</taxon>
        <taxon>Fungi</taxon>
        <taxon>Dikarya</taxon>
        <taxon>Basidiomycota</taxon>
        <taxon>Agaricomycotina</taxon>
        <taxon>Agaricomycetes</taxon>
        <taxon>Agaricomycetidae</taxon>
        <taxon>Agaricales</taxon>
        <taxon>Marasmiineae</taxon>
        <taxon>Mycenaceae</taxon>
        <taxon>Mycena</taxon>
    </lineage>
</organism>
<dbReference type="AlphaFoldDB" id="A0AAD7HI10"/>
<gene>
    <name evidence="2" type="ORF">DFH07DRAFT_972375</name>
</gene>
<feature type="compositionally biased region" description="Low complexity" evidence="1">
    <location>
        <begin position="225"/>
        <end position="241"/>
    </location>
</feature>
<sequence length="276" mass="29475">MTRRCNCGICGSSLVSQVAKGGKAPGSEFVRCTNHNPPWFYRFPDIHNTPASIALPIVHTAADIMLPCHATANGAQANLPVHAWRPPLWKHPHPTPLFVPDKGKEKEEAASLQPAPLTHPVHQQVPTPACDNTNALHVLADDVYATTTAPLRALNVWQHGEDKCTACENRGLDAILGIHSPSPELSLGEEIECMEAQIAADHVLAQRLSQDPTYKDNLLALPSPSPSAIASSSRLPALSPSPDFPTSILLPPPALGRANAPAITKAHHKPYTGTSP</sequence>
<evidence type="ECO:0000256" key="1">
    <source>
        <dbReference type="SAM" id="MobiDB-lite"/>
    </source>
</evidence>
<keyword evidence="3" id="KW-1185">Reference proteome</keyword>
<comment type="caution">
    <text evidence="2">The sequence shown here is derived from an EMBL/GenBank/DDBJ whole genome shotgun (WGS) entry which is preliminary data.</text>
</comment>
<protein>
    <submittedName>
        <fullName evidence="2">Uncharacterized protein</fullName>
    </submittedName>
</protein>
<dbReference type="Proteomes" id="UP001215280">
    <property type="component" value="Unassembled WGS sequence"/>
</dbReference>